<reference evidence="2 3" key="1">
    <citation type="journal article" date="2016" name="Mol. Biol. Evol.">
        <title>Comparative Genomics of Early-Diverging Mushroom-Forming Fungi Provides Insights into the Origins of Lignocellulose Decay Capabilities.</title>
        <authorList>
            <person name="Nagy L.G."/>
            <person name="Riley R."/>
            <person name="Tritt A."/>
            <person name="Adam C."/>
            <person name="Daum C."/>
            <person name="Floudas D."/>
            <person name="Sun H."/>
            <person name="Yadav J.S."/>
            <person name="Pangilinan J."/>
            <person name="Larsson K.H."/>
            <person name="Matsuura K."/>
            <person name="Barry K."/>
            <person name="Labutti K."/>
            <person name="Kuo R."/>
            <person name="Ohm R.A."/>
            <person name="Bhattacharya S.S."/>
            <person name="Shirouzu T."/>
            <person name="Yoshinaga Y."/>
            <person name="Martin F.M."/>
            <person name="Grigoriev I.V."/>
            <person name="Hibbett D.S."/>
        </authorList>
    </citation>
    <scope>NUCLEOTIDE SEQUENCE [LARGE SCALE GENOMIC DNA]</scope>
    <source>
        <strain evidence="2 3">L-15889</strain>
    </source>
</reference>
<gene>
    <name evidence="2" type="ORF">DAEQUDRAFT_315626</name>
</gene>
<dbReference type="Proteomes" id="UP000076727">
    <property type="component" value="Unassembled WGS sequence"/>
</dbReference>
<name>A0A165PW41_9APHY</name>
<keyword evidence="3" id="KW-1185">Reference proteome</keyword>
<feature type="compositionally biased region" description="Low complexity" evidence="1">
    <location>
        <begin position="131"/>
        <end position="150"/>
    </location>
</feature>
<protein>
    <submittedName>
        <fullName evidence="2">Uncharacterized protein</fullName>
    </submittedName>
</protein>
<sequence length="150" mass="16705">MSKGKRCNPYVYTKGYSRSTIACGCPCVCGYAPRSRCQLQLAASPRSRSSCSRYSCTRRRISTRCSCPNSRASRRACARFAAAARCRWSARPSPNRVGAIAMPTACRDDTVIPWRKVGQQCNSRRPRSQRSQRPLTSSRPPLRLPQGTQA</sequence>
<organism evidence="2 3">
    <name type="scientific">Daedalea quercina L-15889</name>
    <dbReference type="NCBI Taxonomy" id="1314783"/>
    <lineage>
        <taxon>Eukaryota</taxon>
        <taxon>Fungi</taxon>
        <taxon>Dikarya</taxon>
        <taxon>Basidiomycota</taxon>
        <taxon>Agaricomycotina</taxon>
        <taxon>Agaricomycetes</taxon>
        <taxon>Polyporales</taxon>
        <taxon>Fomitopsis</taxon>
    </lineage>
</organism>
<feature type="region of interest" description="Disordered" evidence="1">
    <location>
        <begin position="118"/>
        <end position="150"/>
    </location>
</feature>
<evidence type="ECO:0000256" key="1">
    <source>
        <dbReference type="SAM" id="MobiDB-lite"/>
    </source>
</evidence>
<accession>A0A165PW41</accession>
<evidence type="ECO:0000313" key="3">
    <source>
        <dbReference type="Proteomes" id="UP000076727"/>
    </source>
</evidence>
<dbReference type="AlphaFoldDB" id="A0A165PW41"/>
<proteinExistence type="predicted"/>
<dbReference type="EMBL" id="KV429064">
    <property type="protein sequence ID" value="KZT68691.1"/>
    <property type="molecule type" value="Genomic_DNA"/>
</dbReference>
<evidence type="ECO:0000313" key="2">
    <source>
        <dbReference type="EMBL" id="KZT68691.1"/>
    </source>
</evidence>